<keyword evidence="3" id="KW-0732">Signal</keyword>
<keyword evidence="6" id="KW-1185">Reference proteome</keyword>
<feature type="region of interest" description="Disordered" evidence="2">
    <location>
        <begin position="614"/>
        <end position="657"/>
    </location>
</feature>
<dbReference type="Pfam" id="PF13100">
    <property type="entry name" value="OstA_2"/>
    <property type="match status" value="1"/>
</dbReference>
<dbReference type="Gene3D" id="2.60.450.10">
    <property type="entry name" value="Lipopolysaccharide (LPS) transport protein A like domain"/>
    <property type="match status" value="2"/>
</dbReference>
<sequence>MKKFLFLYIVLLSAFGVSAQSTVQLVQSQSLSPGKQALRVIKPVFAQDGTTLSADSALFNNAANAFDAFGHVVITQSNGTIIYSDELNYNGNTKLALLTGNVKLVDKDATLTTNYLTYNLGTRMGTYIGGGQVNNPPTVITSKNGYYFGTTSDAYFRYDVVVTTPEVLMNTDTLRYNSISKMSYFYGPTNILNKKDKTKLYTENGRYNTETDQAWFGKKNLYTDGTKSLKGDSLFYDGKAGFGKAIRNVTFVDTEQKSTMKGNVGTYRKADESALMTGSAYVTMVVEEDSTKVDTIWMTADTLLTKLIFLRDLVPLDGEKLKSDAEVVEEEAVIVEGQAPGAAIVDGNVPAALPNIPNETVAQDSVPEVAPVKTPPKRRLFGLLKPRKPRAPKVVKPDKPEAPLIDSALSVAEKDSVNALTDSLQNAKKVKAPLDTTRTRIILAYHKVKIFKSDLQSKSDSAFYSYADSTIRCFQNPIIWTQGSQLSADTIFLQLKNRKLDNMQLKKDGFIVSTENDSTKFNQVKGSKMTGLFVNSRLHRMLVDGNAESIYYTTEDSVYSGFNRTLSGRMRLDFANNKLTDVMLVRKAEGKYFPIDKIPKDEDMLEGFVWKPEERPASKEEIIPSLRKPGKQAPKQPVPKKPASSSPKKPAIAKSGN</sequence>
<dbReference type="PANTHER" id="PTHR30189">
    <property type="entry name" value="LPS-ASSEMBLY PROTEIN"/>
    <property type="match status" value="1"/>
</dbReference>
<accession>A0ABW4ZK77</accession>
<dbReference type="RefSeq" id="WP_255898021.1">
    <property type="nucleotide sequence ID" value="NZ_JAFMZO010000001.1"/>
</dbReference>
<gene>
    <name evidence="5" type="ORF">ACFSJU_06530</name>
</gene>
<dbReference type="Proteomes" id="UP001597387">
    <property type="component" value="Unassembled WGS sequence"/>
</dbReference>
<protein>
    <submittedName>
        <fullName evidence="5">OstA-like protein</fullName>
    </submittedName>
</protein>
<feature type="compositionally biased region" description="Low complexity" evidence="2">
    <location>
        <begin position="631"/>
        <end position="657"/>
    </location>
</feature>
<evidence type="ECO:0000259" key="4">
    <source>
        <dbReference type="Pfam" id="PF13100"/>
    </source>
</evidence>
<evidence type="ECO:0000313" key="6">
    <source>
        <dbReference type="Proteomes" id="UP001597387"/>
    </source>
</evidence>
<evidence type="ECO:0000256" key="2">
    <source>
        <dbReference type="SAM" id="MobiDB-lite"/>
    </source>
</evidence>
<comment type="caution">
    <text evidence="5">The sequence shown here is derived from an EMBL/GenBank/DDBJ whole genome shotgun (WGS) entry which is preliminary data.</text>
</comment>
<reference evidence="6" key="1">
    <citation type="journal article" date="2019" name="Int. J. Syst. Evol. Microbiol.">
        <title>The Global Catalogue of Microorganisms (GCM) 10K type strain sequencing project: providing services to taxonomists for standard genome sequencing and annotation.</title>
        <authorList>
            <consortium name="The Broad Institute Genomics Platform"/>
            <consortium name="The Broad Institute Genome Sequencing Center for Infectious Disease"/>
            <person name="Wu L."/>
            <person name="Ma J."/>
        </authorList>
    </citation>
    <scope>NUCLEOTIDE SEQUENCE [LARGE SCALE GENOMIC DNA]</scope>
    <source>
        <strain evidence="6">KCTC 42217</strain>
    </source>
</reference>
<evidence type="ECO:0000313" key="5">
    <source>
        <dbReference type="EMBL" id="MFD2162042.1"/>
    </source>
</evidence>
<feature type="chain" id="PRO_5046008440" evidence="3">
    <location>
        <begin position="20"/>
        <end position="657"/>
    </location>
</feature>
<dbReference type="PANTHER" id="PTHR30189:SF1">
    <property type="entry name" value="LPS-ASSEMBLY PROTEIN LPTD"/>
    <property type="match status" value="1"/>
</dbReference>
<keyword evidence="1" id="KW-0472">Membrane</keyword>
<name>A0ABW4ZK77_9SPHI</name>
<proteinExistence type="predicted"/>
<dbReference type="InterPro" id="IPR005653">
    <property type="entry name" value="OstA-like_N"/>
</dbReference>
<keyword evidence="1" id="KW-0998">Cell outer membrane</keyword>
<dbReference type="InterPro" id="IPR050218">
    <property type="entry name" value="LptD"/>
</dbReference>
<feature type="domain" description="Organic solvent tolerance-like N-terminal" evidence="4">
    <location>
        <begin position="36"/>
        <end position="172"/>
    </location>
</feature>
<dbReference type="EMBL" id="JBHUHZ010000001">
    <property type="protein sequence ID" value="MFD2162042.1"/>
    <property type="molecule type" value="Genomic_DNA"/>
</dbReference>
<feature type="signal peptide" evidence="3">
    <location>
        <begin position="1"/>
        <end position="19"/>
    </location>
</feature>
<evidence type="ECO:0000256" key="3">
    <source>
        <dbReference type="SAM" id="SignalP"/>
    </source>
</evidence>
<evidence type="ECO:0000256" key="1">
    <source>
        <dbReference type="ARBA" id="ARBA00023237"/>
    </source>
</evidence>
<organism evidence="5 6">
    <name type="scientific">Paradesertivirga mongoliensis</name>
    <dbReference type="NCBI Taxonomy" id="2100740"/>
    <lineage>
        <taxon>Bacteria</taxon>
        <taxon>Pseudomonadati</taxon>
        <taxon>Bacteroidota</taxon>
        <taxon>Sphingobacteriia</taxon>
        <taxon>Sphingobacteriales</taxon>
        <taxon>Sphingobacteriaceae</taxon>
        <taxon>Paradesertivirga</taxon>
    </lineage>
</organism>